<evidence type="ECO:0000313" key="7">
    <source>
        <dbReference type="EMBL" id="GEC17791.1"/>
    </source>
</evidence>
<dbReference type="Pfam" id="PF13191">
    <property type="entry name" value="AAA_16"/>
    <property type="match status" value="1"/>
</dbReference>
<comment type="similarity">
    <text evidence="1">Belongs to the AfsR/DnrI/RedD regulatory family.</text>
</comment>
<name>A0A4Y3WHW2_9PSEU</name>
<evidence type="ECO:0000256" key="1">
    <source>
        <dbReference type="ARBA" id="ARBA00005820"/>
    </source>
</evidence>
<dbReference type="InterPro" id="IPR001867">
    <property type="entry name" value="OmpR/PhoB-type_DNA-bd"/>
</dbReference>
<feature type="domain" description="OmpR/PhoB-type" evidence="6">
    <location>
        <begin position="1"/>
        <end position="97"/>
    </location>
</feature>
<dbReference type="Proteomes" id="UP000320338">
    <property type="component" value="Unassembled WGS sequence"/>
</dbReference>
<evidence type="ECO:0000256" key="4">
    <source>
        <dbReference type="ARBA" id="ARBA00023163"/>
    </source>
</evidence>
<dbReference type="InterPro" id="IPR011990">
    <property type="entry name" value="TPR-like_helical_dom_sf"/>
</dbReference>
<dbReference type="GO" id="GO:0006355">
    <property type="term" value="P:regulation of DNA-templated transcription"/>
    <property type="evidence" value="ECO:0007669"/>
    <property type="project" value="InterPro"/>
</dbReference>
<evidence type="ECO:0000256" key="5">
    <source>
        <dbReference type="PROSITE-ProRule" id="PRU01091"/>
    </source>
</evidence>
<dbReference type="InterPro" id="IPR027417">
    <property type="entry name" value="P-loop_NTPase"/>
</dbReference>
<dbReference type="Pfam" id="PF03704">
    <property type="entry name" value="BTAD"/>
    <property type="match status" value="1"/>
</dbReference>
<gene>
    <name evidence="7" type="ORF">PHY01_00740</name>
</gene>
<dbReference type="InterPro" id="IPR003593">
    <property type="entry name" value="AAA+_ATPase"/>
</dbReference>
<dbReference type="PANTHER" id="PTHR35807">
    <property type="entry name" value="TRANSCRIPTIONAL REGULATOR REDD-RELATED"/>
    <property type="match status" value="1"/>
</dbReference>
<dbReference type="InterPro" id="IPR005158">
    <property type="entry name" value="BTAD"/>
</dbReference>
<dbReference type="EMBL" id="BJNG01000001">
    <property type="protein sequence ID" value="GEC17791.1"/>
    <property type="molecule type" value="Genomic_DNA"/>
</dbReference>
<keyword evidence="2" id="KW-0805">Transcription regulation</keyword>
<sequence>MRMPPVALRLLGPVEVLGRDGSVRPVGPKERRCLLAVLAVHRGEVVAEDRLVEALWAGSPPRTAAKTLQNYVLRLRRALDGGGVAIRTRSPGYLLDGTDAGGAGPPDTDAALAEARIAAGRRAAARDDHAGAVTAFDEALALWRGPGLVEFADRDFARTTAARLAELRASAEEDRVASLLALGRHREAVAALEAMVADHPLRERRWAQLMLALYRDGRQAEALETHRRLRAVLAGELGVEPGPDVRALHAAVLAHDPALAVLPTAVPGGRGAFVGRERELGALRGHVADAAAGRGGVVLVRGEPGIGKTRLLAELASAAEAGGARVLTGRCPEGGALPFHPFAEALGQQGAEGQHGADDPAVAALVSAAPGEAAEVLRPDELRTRLLDAVARRVCALAAAAPLVLLLDDLHWADSGTVAMLRHTARVTGHAAVLLVGAYRGEEVDARHPLADALGALRSEAECRELRLRGIDGAALAELLGATAGAPVAADLVAAVRAETDGNPFLAREIVRHLADDGALRPDGDGRLGTGLPLAAVPEGVRQVVARRRARLPDRANRLLDAAAGIEGPFPFEPVRAVAGLDDTEALCALDDALGAGFIVPDSRPDRYDFTHALIRHAVHRELNPSRRLRLHRDLAVALQAAREAGLRVAAAEVATQYHRAAGLPGAGAGVGPALDAAEQARRTGAHDEDAAFLRIALDLLPAGDERGPELMARRAVALAWALRFDEAVEVARAAAAPSVAAEVASVLAQAGSNRHAWSLAPSALAAVTGPDGPDAVAWAALTLLDLDRREAADPDHPGIPLDLPGRREALRVLLGSGRLAGRGDLARYAVAAVHGSRAAIPAEAADDPTVAAFLVGDYAAAVPLFERDADLAEATGQLALEVYCRAGAARCRVALGDLDGGAAVIAHVHGLVARLHGLGPGWQLLHHEGAQDALTMARDEGWPARIADFARWRDPAPDRHWGSAAIDAISARAEARIGHTGAALGLLGRPVRALRDGPAWAPNYARTACEVAEVLWLLDRRDHLAVVERALRERALPADFRFPMTDARQALARLCALDGRRDEAHRWFDAARDVLDAQGALPLRAVVDHDEGLMHARAGDHGRAAPLLDRAAAAFSRLGMPGWARRTAAAGR</sequence>
<dbReference type="GO" id="GO:0000160">
    <property type="term" value="P:phosphorelay signal transduction system"/>
    <property type="evidence" value="ECO:0007669"/>
    <property type="project" value="InterPro"/>
</dbReference>
<dbReference type="CDD" id="cd15831">
    <property type="entry name" value="BTAD"/>
    <property type="match status" value="1"/>
</dbReference>
<dbReference type="SUPFAM" id="SSF52540">
    <property type="entry name" value="P-loop containing nucleoside triphosphate hydrolases"/>
    <property type="match status" value="1"/>
</dbReference>
<dbReference type="GO" id="GO:0003677">
    <property type="term" value="F:DNA binding"/>
    <property type="evidence" value="ECO:0007669"/>
    <property type="project" value="UniProtKB-UniRule"/>
</dbReference>
<proteinExistence type="inferred from homology"/>
<feature type="DNA-binding region" description="OmpR/PhoB-type" evidence="5">
    <location>
        <begin position="1"/>
        <end position="97"/>
    </location>
</feature>
<dbReference type="InterPro" id="IPR051677">
    <property type="entry name" value="AfsR-DnrI-RedD_regulator"/>
</dbReference>
<reference evidence="7 8" key="1">
    <citation type="submission" date="2019-06" db="EMBL/GenBank/DDBJ databases">
        <title>Whole genome shotgun sequence of Pseudonocardia hydrocarbonoxydans NBRC 14498.</title>
        <authorList>
            <person name="Hosoyama A."/>
            <person name="Uohara A."/>
            <person name="Ohji S."/>
            <person name="Ichikawa N."/>
        </authorList>
    </citation>
    <scope>NUCLEOTIDE SEQUENCE [LARGE SCALE GENOMIC DNA]</scope>
    <source>
        <strain evidence="7 8">NBRC 14498</strain>
    </source>
</reference>
<evidence type="ECO:0000259" key="6">
    <source>
        <dbReference type="PROSITE" id="PS51755"/>
    </source>
</evidence>
<evidence type="ECO:0000256" key="2">
    <source>
        <dbReference type="ARBA" id="ARBA00023015"/>
    </source>
</evidence>
<dbReference type="Gene3D" id="1.10.10.10">
    <property type="entry name" value="Winged helix-like DNA-binding domain superfamily/Winged helix DNA-binding domain"/>
    <property type="match status" value="1"/>
</dbReference>
<dbReference type="Gene3D" id="3.40.50.300">
    <property type="entry name" value="P-loop containing nucleotide triphosphate hydrolases"/>
    <property type="match status" value="1"/>
</dbReference>
<dbReference type="Pfam" id="PF00486">
    <property type="entry name" value="Trans_reg_C"/>
    <property type="match status" value="1"/>
</dbReference>
<dbReference type="PANTHER" id="PTHR35807:SF1">
    <property type="entry name" value="TRANSCRIPTIONAL REGULATOR REDD"/>
    <property type="match status" value="1"/>
</dbReference>
<organism evidence="7 8">
    <name type="scientific">Pseudonocardia hydrocarbonoxydans</name>
    <dbReference type="NCBI Taxonomy" id="76726"/>
    <lineage>
        <taxon>Bacteria</taxon>
        <taxon>Bacillati</taxon>
        <taxon>Actinomycetota</taxon>
        <taxon>Actinomycetes</taxon>
        <taxon>Pseudonocardiales</taxon>
        <taxon>Pseudonocardiaceae</taxon>
        <taxon>Pseudonocardia</taxon>
    </lineage>
</organism>
<dbReference type="InterPro" id="IPR036388">
    <property type="entry name" value="WH-like_DNA-bd_sf"/>
</dbReference>
<dbReference type="PROSITE" id="PS51755">
    <property type="entry name" value="OMPR_PHOB"/>
    <property type="match status" value="1"/>
</dbReference>
<dbReference type="SMART" id="SM01043">
    <property type="entry name" value="BTAD"/>
    <property type="match status" value="1"/>
</dbReference>
<keyword evidence="8" id="KW-1185">Reference proteome</keyword>
<dbReference type="SUPFAM" id="SSF48452">
    <property type="entry name" value="TPR-like"/>
    <property type="match status" value="1"/>
</dbReference>
<dbReference type="InterPro" id="IPR016032">
    <property type="entry name" value="Sig_transdc_resp-reg_C-effctor"/>
</dbReference>
<dbReference type="SUPFAM" id="SSF46894">
    <property type="entry name" value="C-terminal effector domain of the bipartite response regulators"/>
    <property type="match status" value="1"/>
</dbReference>
<comment type="caution">
    <text evidence="7">The sequence shown here is derived from an EMBL/GenBank/DDBJ whole genome shotgun (WGS) entry which is preliminary data.</text>
</comment>
<dbReference type="SMART" id="SM00862">
    <property type="entry name" value="Trans_reg_C"/>
    <property type="match status" value="1"/>
</dbReference>
<dbReference type="SMART" id="SM00382">
    <property type="entry name" value="AAA"/>
    <property type="match status" value="1"/>
</dbReference>
<keyword evidence="3 5" id="KW-0238">DNA-binding</keyword>
<dbReference type="InterPro" id="IPR041664">
    <property type="entry name" value="AAA_16"/>
</dbReference>
<evidence type="ECO:0000313" key="8">
    <source>
        <dbReference type="Proteomes" id="UP000320338"/>
    </source>
</evidence>
<dbReference type="Gene3D" id="1.25.40.10">
    <property type="entry name" value="Tetratricopeptide repeat domain"/>
    <property type="match status" value="1"/>
</dbReference>
<evidence type="ECO:0000256" key="3">
    <source>
        <dbReference type="ARBA" id="ARBA00023125"/>
    </source>
</evidence>
<protein>
    <recommendedName>
        <fullName evidence="6">OmpR/PhoB-type domain-containing protein</fullName>
    </recommendedName>
</protein>
<dbReference type="AlphaFoldDB" id="A0A4Y3WHW2"/>
<accession>A0A4Y3WHW2</accession>
<keyword evidence="4" id="KW-0804">Transcription</keyword>